<feature type="domain" description="HTH lacI-type" evidence="4">
    <location>
        <begin position="2"/>
        <end position="56"/>
    </location>
</feature>
<dbReference type="InterPro" id="IPR046335">
    <property type="entry name" value="LacI/GalR-like_sensor"/>
</dbReference>
<organism evidence="5 6">
    <name type="scientific">Robinsoniella peoriensis</name>
    <dbReference type="NCBI Taxonomy" id="180332"/>
    <lineage>
        <taxon>Bacteria</taxon>
        <taxon>Bacillati</taxon>
        <taxon>Bacillota</taxon>
        <taxon>Clostridia</taxon>
        <taxon>Lachnospirales</taxon>
        <taxon>Lachnospiraceae</taxon>
        <taxon>Robinsoniella</taxon>
    </lineage>
</organism>
<proteinExistence type="predicted"/>
<dbReference type="Pfam" id="PF13377">
    <property type="entry name" value="Peripla_BP_3"/>
    <property type="match status" value="1"/>
</dbReference>
<dbReference type="InterPro" id="IPR010982">
    <property type="entry name" value="Lambda_DNA-bd_dom_sf"/>
</dbReference>
<dbReference type="SUPFAM" id="SSF53822">
    <property type="entry name" value="Periplasmic binding protein-like I"/>
    <property type="match status" value="1"/>
</dbReference>
<dbReference type="Gene3D" id="3.40.50.2300">
    <property type="match status" value="2"/>
</dbReference>
<dbReference type="GO" id="GO:0000976">
    <property type="term" value="F:transcription cis-regulatory region binding"/>
    <property type="evidence" value="ECO:0007669"/>
    <property type="project" value="TreeGrafter"/>
</dbReference>
<keyword evidence="6" id="KW-1185">Reference proteome</keyword>
<name>A0A4V6HSD2_9FIRM</name>
<keyword evidence="1" id="KW-0805">Transcription regulation</keyword>
<evidence type="ECO:0000313" key="6">
    <source>
        <dbReference type="Proteomes" id="UP000306509"/>
    </source>
</evidence>
<keyword evidence="3" id="KW-0804">Transcription</keyword>
<dbReference type="PANTHER" id="PTHR30146">
    <property type="entry name" value="LACI-RELATED TRANSCRIPTIONAL REPRESSOR"/>
    <property type="match status" value="1"/>
</dbReference>
<dbReference type="AlphaFoldDB" id="A0A4V6HSD2"/>
<dbReference type="PANTHER" id="PTHR30146:SF109">
    <property type="entry name" value="HTH-TYPE TRANSCRIPTIONAL REGULATOR GALS"/>
    <property type="match status" value="1"/>
</dbReference>
<reference evidence="5 6" key="1">
    <citation type="journal article" date="2019" name="Anaerobe">
        <title>Detection of Robinsoniella peoriensis in multiple bone samples of a trauma patient.</title>
        <authorList>
            <person name="Schrottner P."/>
            <person name="Hartwich K."/>
            <person name="Bunk B."/>
            <person name="Schober I."/>
            <person name="Helbig S."/>
            <person name="Rudolph W.W."/>
            <person name="Gunzer F."/>
        </authorList>
    </citation>
    <scope>NUCLEOTIDE SEQUENCE [LARGE SCALE GENOMIC DNA]</scope>
    <source>
        <strain evidence="5 6">DSM 106044</strain>
    </source>
</reference>
<gene>
    <name evidence="5" type="primary">cytR_3</name>
    <name evidence="5" type="ORF">DSM106044_00638</name>
</gene>
<dbReference type="CDD" id="cd01392">
    <property type="entry name" value="HTH_LacI"/>
    <property type="match status" value="1"/>
</dbReference>
<dbReference type="GO" id="GO:0003700">
    <property type="term" value="F:DNA-binding transcription factor activity"/>
    <property type="evidence" value="ECO:0007669"/>
    <property type="project" value="TreeGrafter"/>
</dbReference>
<dbReference type="SMART" id="SM00354">
    <property type="entry name" value="HTH_LACI"/>
    <property type="match status" value="1"/>
</dbReference>
<sequence length="339" mass="38072">MITTQELARLAGVSQSTVSRSLQNSSRISLETRIKVQELAAQHGYTIKKRAGISNISGNNGGIAIILGADKMHSPLDLYLEYLSNEVIRQIEKQNYYCVISSYDASDHSFNYIQSIIETADIKGIVIINGNYHSALEDYLSHLNIPHIYTQYFSRPMKKSLNIIDVDHFTGGFIATNHLLALGHQRIGTFTSAGSDFKERTEGYCTALVNNNLECNPDWIIQTGLTYDDGYQNMQSSWNQLCDCTAFFAQTDILGIAIINYLTDHGYKVPQQYSVIGFDGIPEGNYCRPRLTTVIQPVLKIAERSIEHLTYLIKQKSTSAAHLFVQPELYLRNSTSHVK</sequence>
<keyword evidence="2" id="KW-0238">DNA-binding</keyword>
<dbReference type="EMBL" id="QGQD01000014">
    <property type="protein sequence ID" value="TLD02508.1"/>
    <property type="molecule type" value="Genomic_DNA"/>
</dbReference>
<evidence type="ECO:0000256" key="1">
    <source>
        <dbReference type="ARBA" id="ARBA00023015"/>
    </source>
</evidence>
<comment type="caution">
    <text evidence="5">The sequence shown here is derived from an EMBL/GenBank/DDBJ whole genome shotgun (WGS) entry which is preliminary data.</text>
</comment>
<dbReference type="InterPro" id="IPR028082">
    <property type="entry name" value="Peripla_BP_I"/>
</dbReference>
<dbReference type="Proteomes" id="UP000306509">
    <property type="component" value="Unassembled WGS sequence"/>
</dbReference>
<dbReference type="STRING" id="180332.GCA_000797495_03139"/>
<dbReference type="OrthoDB" id="9796186at2"/>
<dbReference type="SUPFAM" id="SSF47413">
    <property type="entry name" value="lambda repressor-like DNA-binding domains"/>
    <property type="match status" value="1"/>
</dbReference>
<evidence type="ECO:0000313" key="5">
    <source>
        <dbReference type="EMBL" id="TLD02508.1"/>
    </source>
</evidence>
<dbReference type="RefSeq" id="WP_027296479.1">
    <property type="nucleotide sequence ID" value="NZ_CABMJZ010000051.1"/>
</dbReference>
<dbReference type="InterPro" id="IPR000843">
    <property type="entry name" value="HTH_LacI"/>
</dbReference>
<dbReference type="Pfam" id="PF00356">
    <property type="entry name" value="LacI"/>
    <property type="match status" value="1"/>
</dbReference>
<evidence type="ECO:0000256" key="2">
    <source>
        <dbReference type="ARBA" id="ARBA00023125"/>
    </source>
</evidence>
<evidence type="ECO:0000259" key="4">
    <source>
        <dbReference type="PROSITE" id="PS50932"/>
    </source>
</evidence>
<accession>A0A4V6HSD2</accession>
<dbReference type="PROSITE" id="PS50932">
    <property type="entry name" value="HTH_LACI_2"/>
    <property type="match status" value="1"/>
</dbReference>
<dbReference type="CDD" id="cd06267">
    <property type="entry name" value="PBP1_LacI_sugar_binding-like"/>
    <property type="match status" value="1"/>
</dbReference>
<protein>
    <submittedName>
        <fullName evidence="5">HTH-type transcriptional repressor CytR</fullName>
    </submittedName>
</protein>
<dbReference type="Gene3D" id="1.10.260.40">
    <property type="entry name" value="lambda repressor-like DNA-binding domains"/>
    <property type="match status" value="1"/>
</dbReference>
<evidence type="ECO:0000256" key="3">
    <source>
        <dbReference type="ARBA" id="ARBA00023163"/>
    </source>
</evidence>